<evidence type="ECO:0000313" key="11">
    <source>
        <dbReference type="EMBL" id="NWJ77712.1"/>
    </source>
</evidence>
<name>A0A7K4NEK1_9ARCH</name>
<evidence type="ECO:0000256" key="6">
    <source>
        <dbReference type="ARBA" id="ARBA00023004"/>
    </source>
</evidence>
<dbReference type="AlphaFoldDB" id="A0A7K4NEK1"/>
<dbReference type="EMBL" id="JACASV010000019">
    <property type="protein sequence ID" value="NWJ43313.1"/>
    <property type="molecule type" value="Genomic_DNA"/>
</dbReference>
<dbReference type="InterPro" id="IPR017896">
    <property type="entry name" value="4Fe4S_Fe-S-bd"/>
</dbReference>
<dbReference type="Gene3D" id="3.30.70.20">
    <property type="match status" value="1"/>
</dbReference>
<dbReference type="PANTHER" id="PTHR43687">
    <property type="entry name" value="ADENYLYLSULFATE REDUCTASE, BETA SUBUNIT"/>
    <property type="match status" value="1"/>
</dbReference>
<dbReference type="Proteomes" id="UP000586694">
    <property type="component" value="Unassembled WGS sequence"/>
</dbReference>
<dbReference type="Proteomes" id="UP000527815">
    <property type="component" value="Unassembled WGS sequence"/>
</dbReference>
<evidence type="ECO:0000256" key="4">
    <source>
        <dbReference type="ARBA" id="ARBA00022737"/>
    </source>
</evidence>
<comment type="caution">
    <text evidence="12">The sequence shown here is derived from an EMBL/GenBank/DDBJ whole genome shotgun (WGS) entry which is preliminary data.</text>
</comment>
<evidence type="ECO:0000256" key="1">
    <source>
        <dbReference type="ARBA" id="ARBA00022448"/>
    </source>
</evidence>
<dbReference type="EMBL" id="JACASU010000037">
    <property type="protein sequence ID" value="NWJ99727.1"/>
    <property type="molecule type" value="Genomic_DNA"/>
</dbReference>
<reference evidence="13 14" key="1">
    <citation type="journal article" date="2019" name="Environ. Microbiol.">
        <title>Genomics insights into ecotype formation of ammonia-oxidizing archaea in the deep ocean.</title>
        <authorList>
            <person name="Wang Y."/>
            <person name="Huang J.M."/>
            <person name="Cui G.J."/>
            <person name="Nunoura T."/>
            <person name="Takaki Y."/>
            <person name="Li W.L."/>
            <person name="Li J."/>
            <person name="Gao Z.M."/>
            <person name="Takai K."/>
            <person name="Zhang A.Q."/>
            <person name="Stepanauskas R."/>
        </authorList>
    </citation>
    <scope>NUCLEOTIDE SEQUENCE [LARGE SCALE GENOMIC DNA]</scope>
    <source>
        <strain evidence="10 15">D17</strain>
        <strain evidence="11 14">D1b</strain>
        <strain evidence="9 13">L15b</strain>
        <strain evidence="12 16">L19b</strain>
    </source>
</reference>
<evidence type="ECO:0000313" key="9">
    <source>
        <dbReference type="EMBL" id="NWJ43313.1"/>
    </source>
</evidence>
<dbReference type="Proteomes" id="UP000523105">
    <property type="component" value="Unassembled WGS sequence"/>
</dbReference>
<keyword evidence="3" id="KW-0479">Metal-binding</keyword>
<feature type="domain" description="4Fe-4S ferredoxin-type" evidence="8">
    <location>
        <begin position="5"/>
        <end position="37"/>
    </location>
</feature>
<keyword evidence="4" id="KW-0677">Repeat</keyword>
<evidence type="ECO:0000256" key="2">
    <source>
        <dbReference type="ARBA" id="ARBA00022485"/>
    </source>
</evidence>
<keyword evidence="1" id="KW-0813">Transport</keyword>
<dbReference type="PROSITE" id="PS51379">
    <property type="entry name" value="4FE4S_FER_2"/>
    <property type="match status" value="2"/>
</dbReference>
<keyword evidence="6" id="KW-0408">Iron</keyword>
<evidence type="ECO:0000256" key="7">
    <source>
        <dbReference type="ARBA" id="ARBA00023014"/>
    </source>
</evidence>
<keyword evidence="2" id="KW-0004">4Fe-4S</keyword>
<evidence type="ECO:0000256" key="3">
    <source>
        <dbReference type="ARBA" id="ARBA00022723"/>
    </source>
</evidence>
<evidence type="ECO:0000313" key="13">
    <source>
        <dbReference type="Proteomes" id="UP000523105"/>
    </source>
</evidence>
<dbReference type="EMBL" id="JACASZ010000075">
    <property type="protein sequence ID" value="NWJ77712.1"/>
    <property type="molecule type" value="Genomic_DNA"/>
</dbReference>
<reference evidence="12" key="2">
    <citation type="submission" date="2020-06" db="EMBL/GenBank/DDBJ databases">
        <authorList>
            <person name="Wang Y."/>
        </authorList>
    </citation>
    <scope>NUCLEOTIDE SEQUENCE</scope>
    <source>
        <strain evidence="10">D17</strain>
        <strain evidence="11">D1b</strain>
        <strain evidence="9">L15b</strain>
        <strain evidence="12">L19b</strain>
    </source>
</reference>
<evidence type="ECO:0000313" key="16">
    <source>
        <dbReference type="Proteomes" id="UP000586694"/>
    </source>
</evidence>
<evidence type="ECO:0000313" key="14">
    <source>
        <dbReference type="Proteomes" id="UP000527815"/>
    </source>
</evidence>
<proteinExistence type="predicted"/>
<feature type="domain" description="4Fe-4S ferredoxin-type" evidence="8">
    <location>
        <begin position="44"/>
        <end position="73"/>
    </location>
</feature>
<evidence type="ECO:0000259" key="8">
    <source>
        <dbReference type="PROSITE" id="PS51379"/>
    </source>
</evidence>
<evidence type="ECO:0000313" key="15">
    <source>
        <dbReference type="Proteomes" id="UP000554454"/>
    </source>
</evidence>
<protein>
    <submittedName>
        <fullName evidence="12">4Fe-4S binding protein</fullName>
    </submittedName>
</protein>
<gene>
    <name evidence="12" type="ORF">HX802_03605</name>
    <name evidence="10" type="ORF">HX834_03575</name>
    <name evidence="9" type="ORF">HX837_03775</name>
    <name evidence="11" type="ORF">HX865_04335</name>
</gene>
<dbReference type="Pfam" id="PF12838">
    <property type="entry name" value="Fer4_7"/>
    <property type="match status" value="1"/>
</dbReference>
<dbReference type="GO" id="GO:0046872">
    <property type="term" value="F:metal ion binding"/>
    <property type="evidence" value="ECO:0007669"/>
    <property type="project" value="UniProtKB-KW"/>
</dbReference>
<dbReference type="PANTHER" id="PTHR43687:SF6">
    <property type="entry name" value="L-ASPARTATE SEMIALDEHYDE SULFURTRANSFERASE IRON-SULFUR SUBUNIT"/>
    <property type="match status" value="1"/>
</dbReference>
<dbReference type="Proteomes" id="UP000554454">
    <property type="component" value="Unassembled WGS sequence"/>
</dbReference>
<dbReference type="GO" id="GO:0051539">
    <property type="term" value="F:4 iron, 4 sulfur cluster binding"/>
    <property type="evidence" value="ECO:0007669"/>
    <property type="project" value="UniProtKB-KW"/>
</dbReference>
<evidence type="ECO:0000256" key="5">
    <source>
        <dbReference type="ARBA" id="ARBA00022982"/>
    </source>
</evidence>
<keyword evidence="15" id="KW-1185">Reference proteome</keyword>
<dbReference type="EMBL" id="JACATA010000009">
    <property type="protein sequence ID" value="NWJ68411.1"/>
    <property type="molecule type" value="Genomic_DNA"/>
</dbReference>
<dbReference type="InterPro" id="IPR050572">
    <property type="entry name" value="Fe-S_Ferredoxin"/>
</dbReference>
<sequence length="103" mass="11384">MPVAILPDISEQMCIGCALCVEICTTLGPDVLRVKPVEGWKRGKAFVFYPERCISDGACIGVCPTKAIFWMRPMDFTVGQPVALYKNSVFTTGWTELIDDPPK</sequence>
<keyword evidence="7" id="KW-0411">Iron-sulfur</keyword>
<evidence type="ECO:0000313" key="12">
    <source>
        <dbReference type="EMBL" id="NWJ99727.1"/>
    </source>
</evidence>
<dbReference type="SUPFAM" id="SSF54862">
    <property type="entry name" value="4Fe-4S ferredoxins"/>
    <property type="match status" value="1"/>
</dbReference>
<keyword evidence="5" id="KW-0249">Electron transport</keyword>
<organism evidence="12 16">
    <name type="scientific">Marine Group I thaumarchaeote</name>
    <dbReference type="NCBI Taxonomy" id="2511932"/>
    <lineage>
        <taxon>Archaea</taxon>
        <taxon>Nitrososphaerota</taxon>
        <taxon>Marine Group I</taxon>
    </lineage>
</organism>
<evidence type="ECO:0000313" key="10">
    <source>
        <dbReference type="EMBL" id="NWJ68411.1"/>
    </source>
</evidence>
<accession>A0A7K4NEK1</accession>